<organism evidence="1 2">
    <name type="scientific">Rhizorhabdus wittichii (strain DSM 6014 / CCUG 31198 / JCM 15750 / NBRC 105917 / EY 4224 / RW1)</name>
    <name type="common">Sphingomonas wittichii</name>
    <dbReference type="NCBI Taxonomy" id="392499"/>
    <lineage>
        <taxon>Bacteria</taxon>
        <taxon>Pseudomonadati</taxon>
        <taxon>Pseudomonadota</taxon>
        <taxon>Alphaproteobacteria</taxon>
        <taxon>Sphingomonadales</taxon>
        <taxon>Sphingomonadaceae</taxon>
        <taxon>Rhizorhabdus</taxon>
    </lineage>
</organism>
<dbReference type="Gene3D" id="2.40.400.10">
    <property type="entry name" value="Acetoacetate decarboxylase-like"/>
    <property type="match status" value="1"/>
</dbReference>
<dbReference type="GO" id="GO:0016829">
    <property type="term" value="F:lyase activity"/>
    <property type="evidence" value="ECO:0007669"/>
    <property type="project" value="InterPro"/>
</dbReference>
<keyword evidence="2" id="KW-1185">Reference proteome</keyword>
<dbReference type="Pfam" id="PF06314">
    <property type="entry name" value="ADC"/>
    <property type="match status" value="1"/>
</dbReference>
<evidence type="ECO:0000313" key="2">
    <source>
        <dbReference type="Proteomes" id="UP000001989"/>
    </source>
</evidence>
<reference evidence="1 2" key="1">
    <citation type="journal article" date="2010" name="J. Bacteriol.">
        <title>Genome sequence of the dioxin-mineralizing bacterium Sphingomonas wittichii RW1.</title>
        <authorList>
            <person name="Miller T.R."/>
            <person name="Delcher A.L."/>
            <person name="Salzberg S.L."/>
            <person name="Saunders E."/>
            <person name="Detter J.C."/>
            <person name="Halden R.U."/>
        </authorList>
    </citation>
    <scope>NUCLEOTIDE SEQUENCE [LARGE SCALE GENOMIC DNA]</scope>
    <source>
        <strain evidence="2">DSM 6014 / CCUG 31198 / JCM 15750 / NBRC 105917 / EY 4224 / RW1</strain>
    </source>
</reference>
<dbReference type="InterPro" id="IPR010451">
    <property type="entry name" value="Acetoacetate_decarboxylase"/>
</dbReference>
<proteinExistence type="predicted"/>
<dbReference type="InterPro" id="IPR023375">
    <property type="entry name" value="ADC_dom_sf"/>
</dbReference>
<protein>
    <recommendedName>
        <fullName evidence="3">Acetoacetate decarboxylase</fullName>
    </recommendedName>
</protein>
<gene>
    <name evidence="1" type="ordered locus">Swit_1994</name>
</gene>
<dbReference type="SUPFAM" id="SSF160104">
    <property type="entry name" value="Acetoacetate decarboxylase-like"/>
    <property type="match status" value="1"/>
</dbReference>
<dbReference type="Proteomes" id="UP000001989">
    <property type="component" value="Chromosome"/>
</dbReference>
<dbReference type="AlphaFoldDB" id="A0A9J9HBK0"/>
<accession>A0A9J9HBK0</accession>
<evidence type="ECO:0000313" key="1">
    <source>
        <dbReference type="EMBL" id="ABQ68354.1"/>
    </source>
</evidence>
<name>A0A9J9HBK0_RHIWR</name>
<dbReference type="EMBL" id="CP000699">
    <property type="protein sequence ID" value="ABQ68354.1"/>
    <property type="molecule type" value="Genomic_DNA"/>
</dbReference>
<dbReference type="KEGG" id="swi:Swit_1994"/>
<sequence>MARRGSPAGSMAAIRYDMPIAFGPSLMPDRSEVRDAEVVALSFETTVDGAAALLPPGMVPAERPGFSVTRITYPSVEYLGGRGYCEVVLAVAARFRAADGDIVAGYAPVMWVDRVGALIAGREFMGFAKLPAELPPIEAAGDARRFEGREEGAPLFEGAASGLVPLPADKLERVNAGASEVVTMGWKHIPSAEGPPDADYPLANVTRWTYRQGWTGDSAIAFHRPDDRAAPFSSRVVAGLARLPIVRPRSAFVAVGDVIIDRAATRRLVGA</sequence>
<evidence type="ECO:0008006" key="3">
    <source>
        <dbReference type="Google" id="ProtNLM"/>
    </source>
</evidence>